<dbReference type="InterPro" id="IPR012678">
    <property type="entry name" value="Ribosomal_uL23/eL15/eS24_sf"/>
</dbReference>
<evidence type="ECO:0000256" key="4">
    <source>
        <dbReference type="ARBA" id="ARBA00022980"/>
    </source>
</evidence>
<dbReference type="InterPro" id="IPR001014">
    <property type="entry name" value="Ribosomal_uL23_CS"/>
</dbReference>
<protein>
    <recommendedName>
        <fullName evidence="6">Large ribosomal subunit protein uL23</fullName>
    </recommendedName>
</protein>
<evidence type="ECO:0000256" key="5">
    <source>
        <dbReference type="ARBA" id="ARBA00023274"/>
    </source>
</evidence>
<dbReference type="NCBIfam" id="NF004366">
    <property type="entry name" value="PRK05738.3-2"/>
    <property type="match status" value="1"/>
</dbReference>
<dbReference type="HAMAP" id="MF_01369_B">
    <property type="entry name" value="Ribosomal_uL23_B"/>
    <property type="match status" value="1"/>
</dbReference>
<evidence type="ECO:0000256" key="2">
    <source>
        <dbReference type="ARBA" id="ARBA00022730"/>
    </source>
</evidence>
<proteinExistence type="inferred from homology"/>
<dbReference type="RefSeq" id="WP_347438586.1">
    <property type="nucleotide sequence ID" value="NZ_CP089291.1"/>
</dbReference>
<keyword evidence="5 6" id="KW-0687">Ribonucleoprotein</keyword>
<comment type="subunit">
    <text evidence="6">Part of the 50S ribosomal subunit. Contacts protein L29, and trigger factor when it is bound to the ribosome.</text>
</comment>
<dbReference type="Pfam" id="PF00276">
    <property type="entry name" value="Ribosomal_L23"/>
    <property type="match status" value="1"/>
</dbReference>
<dbReference type="EMBL" id="CP089291">
    <property type="protein sequence ID" value="UOF91896.1"/>
    <property type="molecule type" value="Genomic_DNA"/>
</dbReference>
<dbReference type="NCBIfam" id="NF004363">
    <property type="entry name" value="PRK05738.2-4"/>
    <property type="match status" value="1"/>
</dbReference>
<dbReference type="Proteomes" id="UP000830167">
    <property type="component" value="Chromosome"/>
</dbReference>
<accession>A0ABY4CRP4</accession>
<comment type="similarity">
    <text evidence="1 6 7">Belongs to the universal ribosomal protein uL23 family.</text>
</comment>
<evidence type="ECO:0000313" key="8">
    <source>
        <dbReference type="EMBL" id="UOF91896.1"/>
    </source>
</evidence>
<gene>
    <name evidence="6 8" type="primary">rplW</name>
    <name evidence="8" type="ORF">LSG31_06555</name>
</gene>
<keyword evidence="4 6" id="KW-0689">Ribosomal protein</keyword>
<name>A0ABY4CRP4_9BACL</name>
<evidence type="ECO:0000256" key="7">
    <source>
        <dbReference type="RuleBase" id="RU003934"/>
    </source>
</evidence>
<evidence type="ECO:0000256" key="6">
    <source>
        <dbReference type="HAMAP-Rule" id="MF_01369"/>
    </source>
</evidence>
<organism evidence="8 9">
    <name type="scientific">Fodinisporobacter ferrooxydans</name>
    <dbReference type="NCBI Taxonomy" id="2901836"/>
    <lineage>
        <taxon>Bacteria</taxon>
        <taxon>Bacillati</taxon>
        <taxon>Bacillota</taxon>
        <taxon>Bacilli</taxon>
        <taxon>Bacillales</taxon>
        <taxon>Alicyclobacillaceae</taxon>
        <taxon>Fodinisporobacter</taxon>
    </lineage>
</organism>
<comment type="function">
    <text evidence="6">One of the early assembly proteins it binds 23S rRNA. One of the proteins that surrounds the polypeptide exit tunnel on the outside of the ribosome. Forms the main docking site for trigger factor binding to the ribosome.</text>
</comment>
<dbReference type="GO" id="GO:0005840">
    <property type="term" value="C:ribosome"/>
    <property type="evidence" value="ECO:0007669"/>
    <property type="project" value="UniProtKB-KW"/>
</dbReference>
<keyword evidence="3 6" id="KW-0694">RNA-binding</keyword>
<evidence type="ECO:0000256" key="1">
    <source>
        <dbReference type="ARBA" id="ARBA00006700"/>
    </source>
</evidence>
<keyword evidence="9" id="KW-1185">Reference proteome</keyword>
<evidence type="ECO:0000313" key="9">
    <source>
        <dbReference type="Proteomes" id="UP000830167"/>
    </source>
</evidence>
<dbReference type="Gene3D" id="3.30.70.330">
    <property type="match status" value="1"/>
</dbReference>
<dbReference type="InterPro" id="IPR012677">
    <property type="entry name" value="Nucleotide-bd_a/b_plait_sf"/>
</dbReference>
<dbReference type="PROSITE" id="PS00050">
    <property type="entry name" value="RIBOSOMAL_L23"/>
    <property type="match status" value="1"/>
</dbReference>
<dbReference type="PANTHER" id="PTHR11620">
    <property type="entry name" value="60S RIBOSOMAL PROTEIN L23A"/>
    <property type="match status" value="1"/>
</dbReference>
<reference evidence="8" key="1">
    <citation type="submission" date="2021-12" db="EMBL/GenBank/DDBJ databases">
        <title>Alicyclobacillaceae gen. nov., sp. nov., isolated from chalcocite enrichment system.</title>
        <authorList>
            <person name="Jiang Z."/>
        </authorList>
    </citation>
    <scope>NUCLEOTIDE SEQUENCE</scope>
    <source>
        <strain evidence="8">MYW30-H2</strain>
    </source>
</reference>
<evidence type="ECO:0000256" key="3">
    <source>
        <dbReference type="ARBA" id="ARBA00022884"/>
    </source>
</evidence>
<dbReference type="SUPFAM" id="SSF54189">
    <property type="entry name" value="Ribosomal proteins S24e, L23 and L15e"/>
    <property type="match status" value="1"/>
</dbReference>
<sequence>MKDPRDIIKRPVITERSTDLMGENKFVFEVDKKANKIEIKHALEVIFGVKVEKVNTIHVPGKKKRVGRHSGYTSDWKKAIVTLTSDSKQFSFFEGA</sequence>
<keyword evidence="2 6" id="KW-0699">rRNA-binding</keyword>
<dbReference type="InterPro" id="IPR013025">
    <property type="entry name" value="Ribosomal_uL23-like"/>
</dbReference>